<feature type="compositionally biased region" description="Polar residues" evidence="6">
    <location>
        <begin position="403"/>
        <end position="416"/>
    </location>
</feature>
<accession>A0A9W8YVF4</accession>
<evidence type="ECO:0000256" key="3">
    <source>
        <dbReference type="ARBA" id="ARBA00022989"/>
    </source>
</evidence>
<feature type="region of interest" description="Disordered" evidence="6">
    <location>
        <begin position="387"/>
        <end position="416"/>
    </location>
</feature>
<dbReference type="EMBL" id="JAPEVB010000003">
    <property type="protein sequence ID" value="KAJ4392198.1"/>
    <property type="molecule type" value="Genomic_DNA"/>
</dbReference>
<feature type="transmembrane region" description="Helical" evidence="7">
    <location>
        <begin position="58"/>
        <end position="81"/>
    </location>
</feature>
<evidence type="ECO:0000313" key="10">
    <source>
        <dbReference type="Proteomes" id="UP001140453"/>
    </source>
</evidence>
<evidence type="ECO:0000256" key="5">
    <source>
        <dbReference type="ARBA" id="ARBA00038359"/>
    </source>
</evidence>
<evidence type="ECO:0000256" key="1">
    <source>
        <dbReference type="ARBA" id="ARBA00004141"/>
    </source>
</evidence>
<dbReference type="OrthoDB" id="444631at2759"/>
<feature type="transmembrane region" description="Helical" evidence="7">
    <location>
        <begin position="261"/>
        <end position="283"/>
    </location>
</feature>
<reference evidence="9" key="1">
    <citation type="submission" date="2022-10" db="EMBL/GenBank/DDBJ databases">
        <title>Tapping the CABI collections for fungal endophytes: first genome assemblies for Collariella, Neodidymelliopsis, Ascochyta clinopodiicola, Didymella pomorum, Didymosphaeria variabile, Neocosmospora piperis and Neocucurbitaria cava.</title>
        <authorList>
            <person name="Hill R."/>
        </authorList>
    </citation>
    <scope>NUCLEOTIDE SEQUENCE</scope>
    <source>
        <strain evidence="9">IMI 355082</strain>
    </source>
</reference>
<protein>
    <recommendedName>
        <fullName evidence="8">Rhodopsin domain-containing protein</fullName>
    </recommendedName>
</protein>
<comment type="similarity">
    <text evidence="5">Belongs to the SAT4 family.</text>
</comment>
<evidence type="ECO:0000256" key="2">
    <source>
        <dbReference type="ARBA" id="ARBA00022692"/>
    </source>
</evidence>
<evidence type="ECO:0000313" key="9">
    <source>
        <dbReference type="EMBL" id="KAJ4392198.1"/>
    </source>
</evidence>
<dbReference type="AlphaFoldDB" id="A0A9W8YVF4"/>
<name>A0A9W8YVF4_9PEZI</name>
<evidence type="ECO:0000256" key="6">
    <source>
        <dbReference type="SAM" id="MobiDB-lite"/>
    </source>
</evidence>
<dbReference type="InterPro" id="IPR049326">
    <property type="entry name" value="Rhodopsin_dom_fungi"/>
</dbReference>
<dbReference type="InterPro" id="IPR052337">
    <property type="entry name" value="SAT4-like"/>
</dbReference>
<proteinExistence type="inferred from homology"/>
<dbReference type="Pfam" id="PF20684">
    <property type="entry name" value="Fung_rhodopsin"/>
    <property type="match status" value="1"/>
</dbReference>
<evidence type="ECO:0000256" key="7">
    <source>
        <dbReference type="SAM" id="Phobius"/>
    </source>
</evidence>
<evidence type="ECO:0000256" key="4">
    <source>
        <dbReference type="ARBA" id="ARBA00023136"/>
    </source>
</evidence>
<feature type="domain" description="Rhodopsin" evidence="8">
    <location>
        <begin position="77"/>
        <end position="319"/>
    </location>
</feature>
<gene>
    <name evidence="9" type="ORF">N0V93_005823</name>
</gene>
<evidence type="ECO:0000259" key="8">
    <source>
        <dbReference type="Pfam" id="PF20684"/>
    </source>
</evidence>
<feature type="transmembrane region" description="Helical" evidence="7">
    <location>
        <begin position="135"/>
        <end position="160"/>
    </location>
</feature>
<feature type="transmembrane region" description="Helical" evidence="7">
    <location>
        <begin position="295"/>
        <end position="319"/>
    </location>
</feature>
<comment type="subcellular location">
    <subcellularLocation>
        <location evidence="1">Membrane</location>
        <topology evidence="1">Multi-pass membrane protein</topology>
    </subcellularLocation>
</comment>
<dbReference type="PANTHER" id="PTHR33048">
    <property type="entry name" value="PTH11-LIKE INTEGRAL MEMBRANE PROTEIN (AFU_ORTHOLOGUE AFUA_5G11245)"/>
    <property type="match status" value="1"/>
</dbReference>
<feature type="transmembrane region" description="Helical" evidence="7">
    <location>
        <begin position="231"/>
        <end position="249"/>
    </location>
</feature>
<feature type="transmembrane region" description="Helical" evidence="7">
    <location>
        <begin position="93"/>
        <end position="115"/>
    </location>
</feature>
<feature type="region of interest" description="Disordered" evidence="6">
    <location>
        <begin position="333"/>
        <end position="357"/>
    </location>
</feature>
<organism evidence="9 10">
    <name type="scientific">Gnomoniopsis smithogilvyi</name>
    <dbReference type="NCBI Taxonomy" id="1191159"/>
    <lineage>
        <taxon>Eukaryota</taxon>
        <taxon>Fungi</taxon>
        <taxon>Dikarya</taxon>
        <taxon>Ascomycota</taxon>
        <taxon>Pezizomycotina</taxon>
        <taxon>Sordariomycetes</taxon>
        <taxon>Sordariomycetidae</taxon>
        <taxon>Diaporthales</taxon>
        <taxon>Gnomoniaceae</taxon>
        <taxon>Gnomoniopsis</taxon>
    </lineage>
</organism>
<sequence length="416" mass="46138">MAANSTSAFVGNPPNTERDYYIVRGMDRTYGASSADPADGFTYLAAAPSDYVHETKSVQVIIGLVIMMVTILIPTVARLVLRASNPAMEFGSDDWAIILAASVALLYSIVHILIIVQGGGGYHIWEVTYEQYNSFVYWANVATMLYYVAVSLIKVSITLFLRRIAHQAFLPWRIACDIFLASLALYVVYVMLSTSIYCKPVQAGWSLELSGQLEQPAKCIDEYRNAEALSIVHLIQGTILLCSPLIMLWKVRMSRSKKIRLYSFWIVGGLAVLGALLDFLLQNVSSDYTWSYTSIITWAAIDICFGMLTASLPVLDAFIEDVWRSTRRKISTGRHSRGDVHGDSQSNPPVAGPWTDKHAPISQENVVATCAHRSESQEHFVQAEDTIEMGNMSAQDNEVRSSMVYTTESSGKTPSR</sequence>
<dbReference type="PANTHER" id="PTHR33048:SF129">
    <property type="entry name" value="INTEGRAL MEMBRANE PROTEIN-RELATED"/>
    <property type="match status" value="1"/>
</dbReference>
<comment type="caution">
    <text evidence="9">The sequence shown here is derived from an EMBL/GenBank/DDBJ whole genome shotgun (WGS) entry which is preliminary data.</text>
</comment>
<dbReference type="GO" id="GO:0016020">
    <property type="term" value="C:membrane"/>
    <property type="evidence" value="ECO:0007669"/>
    <property type="project" value="UniProtKB-SubCell"/>
</dbReference>
<keyword evidence="4 7" id="KW-0472">Membrane</keyword>
<keyword evidence="2 7" id="KW-0812">Transmembrane</keyword>
<dbReference type="Proteomes" id="UP001140453">
    <property type="component" value="Unassembled WGS sequence"/>
</dbReference>
<keyword evidence="3 7" id="KW-1133">Transmembrane helix</keyword>
<keyword evidence="10" id="KW-1185">Reference proteome</keyword>
<feature type="transmembrane region" description="Helical" evidence="7">
    <location>
        <begin position="172"/>
        <end position="192"/>
    </location>
</feature>